<accession>A0A0E9R757</accession>
<proteinExistence type="predicted"/>
<dbReference type="EMBL" id="GBXM01083643">
    <property type="protein sequence ID" value="JAH24934.1"/>
    <property type="molecule type" value="Transcribed_RNA"/>
</dbReference>
<organism evidence="1">
    <name type="scientific">Anguilla anguilla</name>
    <name type="common">European freshwater eel</name>
    <name type="synonym">Muraena anguilla</name>
    <dbReference type="NCBI Taxonomy" id="7936"/>
    <lineage>
        <taxon>Eukaryota</taxon>
        <taxon>Metazoa</taxon>
        <taxon>Chordata</taxon>
        <taxon>Craniata</taxon>
        <taxon>Vertebrata</taxon>
        <taxon>Euteleostomi</taxon>
        <taxon>Actinopterygii</taxon>
        <taxon>Neopterygii</taxon>
        <taxon>Teleostei</taxon>
        <taxon>Anguilliformes</taxon>
        <taxon>Anguillidae</taxon>
        <taxon>Anguilla</taxon>
    </lineage>
</organism>
<protein>
    <submittedName>
        <fullName evidence="1">Uncharacterized protein</fullName>
    </submittedName>
</protein>
<name>A0A0E9R757_ANGAN</name>
<reference evidence="1" key="2">
    <citation type="journal article" date="2015" name="Fish Shellfish Immunol.">
        <title>Early steps in the European eel (Anguilla anguilla)-Vibrio vulnificus interaction in the gills: Role of the RtxA13 toxin.</title>
        <authorList>
            <person name="Callol A."/>
            <person name="Pajuelo D."/>
            <person name="Ebbesson L."/>
            <person name="Teles M."/>
            <person name="MacKenzie S."/>
            <person name="Amaro C."/>
        </authorList>
    </citation>
    <scope>NUCLEOTIDE SEQUENCE</scope>
</reference>
<reference evidence="1" key="1">
    <citation type="submission" date="2014-11" db="EMBL/GenBank/DDBJ databases">
        <authorList>
            <person name="Amaro Gonzalez C."/>
        </authorList>
    </citation>
    <scope>NUCLEOTIDE SEQUENCE</scope>
</reference>
<dbReference type="AlphaFoldDB" id="A0A0E9R757"/>
<evidence type="ECO:0000313" key="1">
    <source>
        <dbReference type="EMBL" id="JAH24934.1"/>
    </source>
</evidence>
<sequence>MYLFENNGRLSTLQKGWGLVLMS</sequence>